<protein>
    <submittedName>
        <fullName evidence="2">Uncharacterized protein</fullName>
    </submittedName>
</protein>
<dbReference type="EMBL" id="CADCTT010000220">
    <property type="protein sequence ID" value="CAA9309505.1"/>
    <property type="molecule type" value="Genomic_DNA"/>
</dbReference>
<feature type="compositionally biased region" description="Basic residues" evidence="1">
    <location>
        <begin position="8"/>
        <end position="27"/>
    </location>
</feature>
<feature type="non-terminal residue" evidence="2">
    <location>
        <position position="209"/>
    </location>
</feature>
<reference evidence="2" key="1">
    <citation type="submission" date="2020-02" db="EMBL/GenBank/DDBJ databases">
        <authorList>
            <person name="Meier V. D."/>
        </authorList>
    </citation>
    <scope>NUCLEOTIDE SEQUENCE</scope>
    <source>
        <strain evidence="2">AVDCRST_MAG61</strain>
    </source>
</reference>
<evidence type="ECO:0000256" key="1">
    <source>
        <dbReference type="SAM" id="MobiDB-lite"/>
    </source>
</evidence>
<feature type="compositionally biased region" description="Basic and acidic residues" evidence="1">
    <location>
        <begin position="150"/>
        <end position="182"/>
    </location>
</feature>
<sequence>EQCSQPRFGHRRPSTWRPPRTRPRRPPRAGGPAERAVRRHEVRLLLLRLADRHRDRRPADRPAGGDRGRPRPQRHLRSPAGGQPEHPDRRPGQRHRAAGRRADRLLRRRLRGGSDGSLQRPQAGLRRLAVGDHLHHRHRGDRVHRRRHRQPAEPDERAAGSAEPRDAGRRQPDHRGGHRGDQPGRCPPRRSGRHALPPQGRPGGLRGDL</sequence>
<organism evidence="2">
    <name type="scientific">uncultured Friedmanniella sp</name>
    <dbReference type="NCBI Taxonomy" id="335381"/>
    <lineage>
        <taxon>Bacteria</taxon>
        <taxon>Bacillati</taxon>
        <taxon>Actinomycetota</taxon>
        <taxon>Actinomycetes</taxon>
        <taxon>Propionibacteriales</taxon>
        <taxon>Nocardioidaceae</taxon>
        <taxon>Friedmanniella</taxon>
        <taxon>environmental samples</taxon>
    </lineage>
</organism>
<feature type="region of interest" description="Disordered" evidence="1">
    <location>
        <begin position="1"/>
        <end position="209"/>
    </location>
</feature>
<feature type="compositionally biased region" description="Basic and acidic residues" evidence="1">
    <location>
        <begin position="49"/>
        <end position="69"/>
    </location>
</feature>
<feature type="compositionally biased region" description="Basic residues" evidence="1">
    <location>
        <begin position="134"/>
        <end position="149"/>
    </location>
</feature>
<dbReference type="AlphaFoldDB" id="A0A6J4KLR2"/>
<gene>
    <name evidence="2" type="ORF">AVDCRST_MAG61-1621</name>
</gene>
<proteinExistence type="predicted"/>
<evidence type="ECO:0000313" key="2">
    <source>
        <dbReference type="EMBL" id="CAA9309505.1"/>
    </source>
</evidence>
<feature type="non-terminal residue" evidence="2">
    <location>
        <position position="1"/>
    </location>
</feature>
<name>A0A6J4KLR2_9ACTN</name>
<accession>A0A6J4KLR2</accession>